<keyword evidence="3 7" id="KW-0375">Hydrogen ion transport</keyword>
<keyword evidence="4 7" id="KW-0406">Ion transport</keyword>
<feature type="coiled-coil region" evidence="8">
    <location>
        <begin position="121"/>
        <end position="148"/>
    </location>
</feature>
<evidence type="ECO:0000256" key="4">
    <source>
        <dbReference type="ARBA" id="ARBA00023065"/>
    </source>
</evidence>
<organism evidence="9 10">
    <name type="scientific">Actinomadura litoris</name>
    <dbReference type="NCBI Taxonomy" id="2678616"/>
    <lineage>
        <taxon>Bacteria</taxon>
        <taxon>Bacillati</taxon>
        <taxon>Actinomycetota</taxon>
        <taxon>Actinomycetes</taxon>
        <taxon>Streptosporangiales</taxon>
        <taxon>Thermomonosporaceae</taxon>
        <taxon>Actinomadura</taxon>
    </lineage>
</organism>
<dbReference type="RefSeq" id="WP_156215980.1">
    <property type="nucleotide sequence ID" value="NZ_WOFH01000003.1"/>
</dbReference>
<evidence type="ECO:0000256" key="1">
    <source>
        <dbReference type="ARBA" id="ARBA00004370"/>
    </source>
</evidence>
<keyword evidence="7" id="KW-0139">CF(1)</keyword>
<proteinExistence type="inferred from homology"/>
<gene>
    <name evidence="7" type="primary">atpH</name>
    <name evidence="9" type="ORF">GNZ18_10140</name>
</gene>
<dbReference type="AlphaFoldDB" id="A0A7K1KY90"/>
<evidence type="ECO:0000256" key="5">
    <source>
        <dbReference type="ARBA" id="ARBA00023136"/>
    </source>
</evidence>
<comment type="subcellular location">
    <subcellularLocation>
        <location evidence="7">Cell membrane</location>
        <topology evidence="7">Peripheral membrane protein</topology>
    </subcellularLocation>
    <subcellularLocation>
        <location evidence="1">Membrane</location>
    </subcellularLocation>
</comment>
<accession>A0A7K1KY90</accession>
<sequence length="290" mass="30365">MTITGAVSRASLAEARERFESVVASAVAGGAGGSSPQTDSGGSDLAGLGGDLFAVLHLIDREHGLRRAVSDPARDGADKAQLVRILLEGKVSPAALGLVADIVGLRWSSPSELSDAVETLAVTAEAARAEAEGRIDDLEDELFRFSRVIESEIALRGALAAPGLPDERKLGLVQALLEGKVTPSALTLITELVLRPRGRSLEGGLAEYGKIVAQRRQRLVALVRTPAELSEEQRARLAAVLAAAYGHDVHLNIELDPTAIGGLSIEIGDEIIDGTIAGRLDDVRRRLGTG</sequence>
<keyword evidence="6 7" id="KW-0066">ATP synthesis</keyword>
<keyword evidence="10" id="KW-1185">Reference proteome</keyword>
<evidence type="ECO:0000256" key="3">
    <source>
        <dbReference type="ARBA" id="ARBA00022781"/>
    </source>
</evidence>
<evidence type="ECO:0000313" key="10">
    <source>
        <dbReference type="Proteomes" id="UP000432015"/>
    </source>
</evidence>
<comment type="function">
    <text evidence="7">This protein is part of the stalk that links CF(0) to CF(1). It either transmits conformational changes from CF(0) to CF(1) or is implicated in proton conduction.</text>
</comment>
<keyword evidence="8" id="KW-0175">Coiled coil</keyword>
<dbReference type="EMBL" id="WOFH01000003">
    <property type="protein sequence ID" value="MUN36955.1"/>
    <property type="molecule type" value="Genomic_DNA"/>
</dbReference>
<protein>
    <recommendedName>
        <fullName evidence="7">ATP synthase subunit delta</fullName>
    </recommendedName>
    <alternativeName>
        <fullName evidence="7">ATP synthase F(1) sector subunit delta</fullName>
    </alternativeName>
    <alternativeName>
        <fullName evidence="7">F-type ATPase subunit delta</fullName>
        <shortName evidence="7">F-ATPase subunit delta</shortName>
    </alternativeName>
</protein>
<dbReference type="GO" id="GO:0046933">
    <property type="term" value="F:proton-transporting ATP synthase activity, rotational mechanism"/>
    <property type="evidence" value="ECO:0007669"/>
    <property type="project" value="UniProtKB-UniRule"/>
</dbReference>
<evidence type="ECO:0000256" key="2">
    <source>
        <dbReference type="ARBA" id="ARBA00022448"/>
    </source>
</evidence>
<comment type="caution">
    <text evidence="9">The sequence shown here is derived from an EMBL/GenBank/DDBJ whole genome shotgun (WGS) entry which is preliminary data.</text>
</comment>
<dbReference type="Pfam" id="PF00213">
    <property type="entry name" value="OSCP"/>
    <property type="match status" value="1"/>
</dbReference>
<dbReference type="PANTHER" id="PTHR11910">
    <property type="entry name" value="ATP SYNTHASE DELTA CHAIN"/>
    <property type="match status" value="1"/>
</dbReference>
<comment type="similarity">
    <text evidence="7">Belongs to the ATPase delta chain family.</text>
</comment>
<evidence type="ECO:0000256" key="7">
    <source>
        <dbReference type="HAMAP-Rule" id="MF_01416"/>
    </source>
</evidence>
<keyword evidence="5 7" id="KW-0472">Membrane</keyword>
<dbReference type="GO" id="GO:0005886">
    <property type="term" value="C:plasma membrane"/>
    <property type="evidence" value="ECO:0007669"/>
    <property type="project" value="UniProtKB-SubCell"/>
</dbReference>
<keyword evidence="7" id="KW-1003">Cell membrane</keyword>
<evidence type="ECO:0000256" key="6">
    <source>
        <dbReference type="ARBA" id="ARBA00023310"/>
    </source>
</evidence>
<comment type="function">
    <text evidence="7">F(1)F(0) ATP synthase produces ATP from ADP in the presence of a proton or sodium gradient. F-type ATPases consist of two structural domains, F(1) containing the extramembraneous catalytic core and F(0) containing the membrane proton channel, linked together by a central stalk and a peripheral stalk. During catalysis, ATP synthesis in the catalytic domain of F(1) is coupled via a rotary mechanism of the central stalk subunits to proton translocation.</text>
</comment>
<dbReference type="NCBIfam" id="NF009967">
    <property type="entry name" value="PRK13430.1"/>
    <property type="match status" value="1"/>
</dbReference>
<dbReference type="HAMAP" id="MF_01416">
    <property type="entry name" value="ATP_synth_delta_bact"/>
    <property type="match status" value="1"/>
</dbReference>
<dbReference type="NCBIfam" id="TIGR01145">
    <property type="entry name" value="ATP_synt_delta"/>
    <property type="match status" value="1"/>
</dbReference>
<keyword evidence="2 7" id="KW-0813">Transport</keyword>
<dbReference type="Proteomes" id="UP000432015">
    <property type="component" value="Unassembled WGS sequence"/>
</dbReference>
<name>A0A7K1KY90_9ACTN</name>
<evidence type="ECO:0000256" key="8">
    <source>
        <dbReference type="SAM" id="Coils"/>
    </source>
</evidence>
<dbReference type="GO" id="GO:0045259">
    <property type="term" value="C:proton-transporting ATP synthase complex"/>
    <property type="evidence" value="ECO:0007669"/>
    <property type="project" value="UniProtKB-KW"/>
</dbReference>
<reference evidence="9 10" key="1">
    <citation type="submission" date="2019-11" db="EMBL/GenBank/DDBJ databases">
        <authorList>
            <person name="Cao P."/>
        </authorList>
    </citation>
    <scope>NUCLEOTIDE SEQUENCE [LARGE SCALE GENOMIC DNA]</scope>
    <source>
        <strain evidence="9 10">NEAU-AAG5</strain>
    </source>
</reference>
<evidence type="ECO:0000313" key="9">
    <source>
        <dbReference type="EMBL" id="MUN36955.1"/>
    </source>
</evidence>
<dbReference type="InterPro" id="IPR000711">
    <property type="entry name" value="ATPase_OSCP/dsu"/>
</dbReference>